<feature type="transmembrane region" description="Helical" evidence="9">
    <location>
        <begin position="423"/>
        <end position="443"/>
    </location>
</feature>
<gene>
    <name evidence="10" type="ORF">BD410DRAFT_721932</name>
</gene>
<evidence type="ECO:0000313" key="11">
    <source>
        <dbReference type="Proteomes" id="UP000294933"/>
    </source>
</evidence>
<dbReference type="EMBL" id="ML170172">
    <property type="protein sequence ID" value="TDL23079.1"/>
    <property type="molecule type" value="Genomic_DNA"/>
</dbReference>
<feature type="transmembrane region" description="Helical" evidence="9">
    <location>
        <begin position="222"/>
        <end position="252"/>
    </location>
</feature>
<feature type="transmembrane region" description="Helical" evidence="9">
    <location>
        <begin position="258"/>
        <end position="277"/>
    </location>
</feature>
<comment type="subcellular location">
    <subcellularLocation>
        <location evidence="1">Membrane</location>
        <topology evidence="1">Multi-pass membrane protein</topology>
    </subcellularLocation>
</comment>
<dbReference type="InterPro" id="IPR004648">
    <property type="entry name" value="Oligpept_transpt"/>
</dbReference>
<dbReference type="OrthoDB" id="9986677at2759"/>
<dbReference type="InterPro" id="IPR004813">
    <property type="entry name" value="OPT"/>
</dbReference>
<keyword evidence="11" id="KW-1185">Reference proteome</keyword>
<reference evidence="10 11" key="1">
    <citation type="submission" date="2018-06" db="EMBL/GenBank/DDBJ databases">
        <title>A transcriptomic atlas of mushroom development highlights an independent origin of complex multicellularity.</title>
        <authorList>
            <consortium name="DOE Joint Genome Institute"/>
            <person name="Krizsan K."/>
            <person name="Almasi E."/>
            <person name="Merenyi Z."/>
            <person name="Sahu N."/>
            <person name="Viragh M."/>
            <person name="Koszo T."/>
            <person name="Mondo S."/>
            <person name="Kiss B."/>
            <person name="Balint B."/>
            <person name="Kues U."/>
            <person name="Barry K."/>
            <person name="Hegedus J.C."/>
            <person name="Henrissat B."/>
            <person name="Johnson J."/>
            <person name="Lipzen A."/>
            <person name="Ohm R."/>
            <person name="Nagy I."/>
            <person name="Pangilinan J."/>
            <person name="Yan J."/>
            <person name="Xiong Y."/>
            <person name="Grigoriev I.V."/>
            <person name="Hibbett D.S."/>
            <person name="Nagy L.G."/>
        </authorList>
    </citation>
    <scope>NUCLEOTIDE SEQUENCE [LARGE SCALE GENOMIC DNA]</scope>
    <source>
        <strain evidence="10 11">SZMC22713</strain>
    </source>
</reference>
<feature type="transmembrane region" description="Helical" evidence="9">
    <location>
        <begin position="604"/>
        <end position="621"/>
    </location>
</feature>
<evidence type="ECO:0000256" key="2">
    <source>
        <dbReference type="ARBA" id="ARBA00008807"/>
    </source>
</evidence>
<dbReference type="AlphaFoldDB" id="A0A4Y7Q850"/>
<dbReference type="VEuPathDB" id="FungiDB:BD410DRAFT_721932"/>
<feature type="transmembrane region" description="Helical" evidence="9">
    <location>
        <begin position="449"/>
        <end position="471"/>
    </location>
</feature>
<feature type="transmembrane region" description="Helical" evidence="9">
    <location>
        <begin position="63"/>
        <end position="82"/>
    </location>
</feature>
<dbReference type="Pfam" id="PF03169">
    <property type="entry name" value="OPT"/>
    <property type="match status" value="1"/>
</dbReference>
<evidence type="ECO:0000256" key="8">
    <source>
        <dbReference type="ARBA" id="ARBA00023136"/>
    </source>
</evidence>
<keyword evidence="7 9" id="KW-1133">Transmembrane helix</keyword>
<proteinExistence type="inferred from homology"/>
<dbReference type="PANTHER" id="PTHR22601">
    <property type="entry name" value="ISP4 LIKE PROTEIN"/>
    <property type="match status" value="1"/>
</dbReference>
<dbReference type="NCBIfam" id="TIGR00727">
    <property type="entry name" value="ISP4_OPT"/>
    <property type="match status" value="1"/>
</dbReference>
<evidence type="ECO:0000256" key="7">
    <source>
        <dbReference type="ARBA" id="ARBA00022989"/>
    </source>
</evidence>
<evidence type="ECO:0000313" key="10">
    <source>
        <dbReference type="EMBL" id="TDL23079.1"/>
    </source>
</evidence>
<comment type="similarity">
    <text evidence="2">Belongs to the oligopeptide OPT transporter family.</text>
</comment>
<evidence type="ECO:0000256" key="1">
    <source>
        <dbReference type="ARBA" id="ARBA00004141"/>
    </source>
</evidence>
<feature type="transmembrane region" description="Helical" evidence="9">
    <location>
        <begin position="370"/>
        <end position="391"/>
    </location>
</feature>
<feature type="transmembrane region" description="Helical" evidence="9">
    <location>
        <begin position="641"/>
        <end position="665"/>
    </location>
</feature>
<name>A0A4Y7Q850_9AGAM</name>
<keyword evidence="4 9" id="KW-0812">Transmembrane</keyword>
<feature type="transmembrane region" description="Helical" evidence="9">
    <location>
        <begin position="677"/>
        <end position="700"/>
    </location>
</feature>
<dbReference type="Proteomes" id="UP000294933">
    <property type="component" value="Unassembled WGS sequence"/>
</dbReference>
<keyword evidence="6" id="KW-0653">Protein transport</keyword>
<feature type="transmembrane region" description="Helical" evidence="9">
    <location>
        <begin position="37"/>
        <end position="57"/>
    </location>
</feature>
<dbReference type="GO" id="GO:0016020">
    <property type="term" value="C:membrane"/>
    <property type="evidence" value="ECO:0007669"/>
    <property type="project" value="UniProtKB-SubCell"/>
</dbReference>
<feature type="transmembrane region" description="Helical" evidence="9">
    <location>
        <begin position="158"/>
        <end position="179"/>
    </location>
</feature>
<evidence type="ECO:0000256" key="5">
    <source>
        <dbReference type="ARBA" id="ARBA00022856"/>
    </source>
</evidence>
<dbReference type="GO" id="GO:0035673">
    <property type="term" value="F:oligopeptide transmembrane transporter activity"/>
    <property type="evidence" value="ECO:0007669"/>
    <property type="project" value="InterPro"/>
</dbReference>
<evidence type="ECO:0000256" key="9">
    <source>
        <dbReference type="SAM" id="Phobius"/>
    </source>
</evidence>
<keyword evidence="8 9" id="KW-0472">Membrane</keyword>
<evidence type="ECO:0000256" key="4">
    <source>
        <dbReference type="ARBA" id="ARBA00022692"/>
    </source>
</evidence>
<keyword evidence="3" id="KW-0813">Transport</keyword>
<dbReference type="GO" id="GO:0015031">
    <property type="term" value="P:protein transport"/>
    <property type="evidence" value="ECO:0007669"/>
    <property type="project" value="UniProtKB-KW"/>
</dbReference>
<sequence length="739" mass="83918">MGFDLDILDEEDSPYPEVRSSVSNVDDPEMPALTLRMWIIGLTLCMASSAMNVFFNFRFPAPTVVPLVLLLVSYPLGKMLAFSMPIRTYRLRIPVPVVKSRLHIRLTTLTYELSLNPGPWNIKEHVLVYIMANVSVGPPYALNALVVSEYYYGIHHGFWFNLVLVLGTQLTGFGLAGLCRRFLVWPASMVWPQNLVACTLLNTLHAEEDAEWGTRAVSRYRFYVVASVAAFFFYFLPDFLFQALSIFSWITWIAPKNVVVNQLFGVSSGLGMSVLTFDWTEIGYIGSPLMVPWWAEVHVFGGFVLFYWILTPILYYTNVWQLSYFPMSANYPYDRFGKVYNVSRILDSSNRFDAAKYEAYSPLYLPGTYAITYLLAFALSTCVIVHTLLYHGHSLLNGLKKIKVEKDDIHAKLMRNYPEVPDWWYMAFFAVFFSMAIVAAEVWHTEVPVWALLLAVALPIVYILPSGFIYAMTGQGITLNLVAQIIPGTLLPGNPLANMVFKAYSVQTLTEATNFVQDLKLGHYVKVPPRATFLVQSLATILAAFVQVGVKQWMFSNIHDICQSTQKSKLTCPHNQVFFTASVIWGLIGPNRQFGKTSIYHPQLYAIIIGALLPIPAWLWQRRHPNSWLKMVSTPVILNGVSFIPPATGINYSSWFLTGFIFQYLIRRRNFGWWSKFNYVTSAALDSGTVLSLIFIFFTLQFPKGGNISLNWWGNNVFKNTSDTNRTPFRKAPLTGLPW</sequence>
<keyword evidence="5" id="KW-0571">Peptide transport</keyword>
<evidence type="ECO:0000256" key="3">
    <source>
        <dbReference type="ARBA" id="ARBA00022448"/>
    </source>
</evidence>
<feature type="transmembrane region" description="Helical" evidence="9">
    <location>
        <begin position="289"/>
        <end position="310"/>
    </location>
</feature>
<dbReference type="NCBIfam" id="TIGR00728">
    <property type="entry name" value="OPT_sfam"/>
    <property type="match status" value="1"/>
</dbReference>
<evidence type="ECO:0000256" key="6">
    <source>
        <dbReference type="ARBA" id="ARBA00022927"/>
    </source>
</evidence>
<protein>
    <submittedName>
        <fullName evidence="10">OPT oligopeptide transporter</fullName>
    </submittedName>
</protein>
<accession>A0A4Y7Q850</accession>
<organism evidence="10 11">
    <name type="scientific">Rickenella mellea</name>
    <dbReference type="NCBI Taxonomy" id="50990"/>
    <lineage>
        <taxon>Eukaryota</taxon>
        <taxon>Fungi</taxon>
        <taxon>Dikarya</taxon>
        <taxon>Basidiomycota</taxon>
        <taxon>Agaricomycotina</taxon>
        <taxon>Agaricomycetes</taxon>
        <taxon>Hymenochaetales</taxon>
        <taxon>Rickenellaceae</taxon>
        <taxon>Rickenella</taxon>
    </lineage>
</organism>